<dbReference type="InterPro" id="IPR010105">
    <property type="entry name" value="TonB_sidphr_rcpt"/>
</dbReference>
<keyword evidence="3 12" id="KW-0813">Transport</keyword>
<keyword evidence="17" id="KW-1185">Reference proteome</keyword>
<keyword evidence="5" id="KW-0406">Ion transport</keyword>
<evidence type="ECO:0000256" key="10">
    <source>
        <dbReference type="ARBA" id="ARBA00023170"/>
    </source>
</evidence>
<feature type="domain" description="Secretin/TonB short N-terminal" evidence="15">
    <location>
        <begin position="62"/>
        <end position="113"/>
    </location>
</feature>
<dbReference type="PANTHER" id="PTHR32552">
    <property type="entry name" value="FERRICHROME IRON RECEPTOR-RELATED"/>
    <property type="match status" value="1"/>
</dbReference>
<dbReference type="Pfam" id="PF07715">
    <property type="entry name" value="Plug"/>
    <property type="match status" value="1"/>
</dbReference>
<dbReference type="SUPFAM" id="SSF56935">
    <property type="entry name" value="Porins"/>
    <property type="match status" value="1"/>
</dbReference>
<dbReference type="Pfam" id="PF07660">
    <property type="entry name" value="STN"/>
    <property type="match status" value="1"/>
</dbReference>
<evidence type="ECO:0000256" key="13">
    <source>
        <dbReference type="RuleBase" id="RU003357"/>
    </source>
</evidence>
<dbReference type="InterPro" id="IPR011662">
    <property type="entry name" value="Secretin/TonB_short_N"/>
</dbReference>
<dbReference type="PANTHER" id="PTHR32552:SF74">
    <property type="entry name" value="HYDROXAMATE SIDEROPHORE RECEPTOR FHUE"/>
    <property type="match status" value="1"/>
</dbReference>
<evidence type="ECO:0000256" key="8">
    <source>
        <dbReference type="ARBA" id="ARBA00023077"/>
    </source>
</evidence>
<dbReference type="InterPro" id="IPR039426">
    <property type="entry name" value="TonB-dep_rcpt-like"/>
</dbReference>
<evidence type="ECO:0000256" key="9">
    <source>
        <dbReference type="ARBA" id="ARBA00023136"/>
    </source>
</evidence>
<dbReference type="NCBIfam" id="TIGR01783">
    <property type="entry name" value="TonB-siderophor"/>
    <property type="match status" value="1"/>
</dbReference>
<dbReference type="InterPro" id="IPR036942">
    <property type="entry name" value="Beta-barrel_TonB_sf"/>
</dbReference>
<keyword evidence="4 12" id="KW-1134">Transmembrane beta strand</keyword>
<keyword evidence="8 13" id="KW-0798">TonB box</keyword>
<keyword evidence="7" id="KW-0408">Iron</keyword>
<evidence type="ECO:0000256" key="12">
    <source>
        <dbReference type="PROSITE-ProRule" id="PRU01360"/>
    </source>
</evidence>
<keyword evidence="5" id="KW-0410">Iron transport</keyword>
<dbReference type="EMBL" id="BAABWD010000001">
    <property type="protein sequence ID" value="GAA6130848.1"/>
    <property type="molecule type" value="Genomic_DNA"/>
</dbReference>
<gene>
    <name evidence="16" type="ORF">NBRC116187_12080</name>
</gene>
<evidence type="ECO:0000256" key="11">
    <source>
        <dbReference type="ARBA" id="ARBA00023237"/>
    </source>
</evidence>
<evidence type="ECO:0000256" key="1">
    <source>
        <dbReference type="ARBA" id="ARBA00004571"/>
    </source>
</evidence>
<dbReference type="Gene3D" id="2.40.170.20">
    <property type="entry name" value="TonB-dependent receptor, beta-barrel domain"/>
    <property type="match status" value="1"/>
</dbReference>
<dbReference type="Pfam" id="PF00593">
    <property type="entry name" value="TonB_dep_Rec_b-barrel"/>
    <property type="match status" value="1"/>
</dbReference>
<dbReference type="InterPro" id="IPR012910">
    <property type="entry name" value="Plug_dom"/>
</dbReference>
<keyword evidence="9 12" id="KW-0472">Membrane</keyword>
<keyword evidence="10 16" id="KW-0675">Receptor</keyword>
<dbReference type="PROSITE" id="PS52016">
    <property type="entry name" value="TONB_DEPENDENT_REC_3"/>
    <property type="match status" value="1"/>
</dbReference>
<evidence type="ECO:0000256" key="4">
    <source>
        <dbReference type="ARBA" id="ARBA00022452"/>
    </source>
</evidence>
<evidence type="ECO:0000256" key="2">
    <source>
        <dbReference type="ARBA" id="ARBA00009810"/>
    </source>
</evidence>
<feature type="signal peptide" evidence="14">
    <location>
        <begin position="1"/>
        <end position="33"/>
    </location>
</feature>
<proteinExistence type="inferred from homology"/>
<organism evidence="16 17">
    <name type="scientific">Halopseudomonas sabulinigri</name>
    <dbReference type="NCBI Taxonomy" id="472181"/>
    <lineage>
        <taxon>Bacteria</taxon>
        <taxon>Pseudomonadati</taxon>
        <taxon>Pseudomonadota</taxon>
        <taxon>Gammaproteobacteria</taxon>
        <taxon>Pseudomonadales</taxon>
        <taxon>Pseudomonadaceae</taxon>
        <taxon>Halopseudomonas</taxon>
    </lineage>
</organism>
<evidence type="ECO:0000256" key="14">
    <source>
        <dbReference type="SAM" id="SignalP"/>
    </source>
</evidence>
<evidence type="ECO:0000256" key="5">
    <source>
        <dbReference type="ARBA" id="ARBA00022496"/>
    </source>
</evidence>
<dbReference type="CDD" id="cd01347">
    <property type="entry name" value="ligand_gated_channel"/>
    <property type="match status" value="1"/>
</dbReference>
<keyword evidence="14" id="KW-0732">Signal</keyword>
<comment type="similarity">
    <text evidence="2 12 13">Belongs to the TonB-dependent receptor family.</text>
</comment>
<dbReference type="SMART" id="SM00965">
    <property type="entry name" value="STN"/>
    <property type="match status" value="1"/>
</dbReference>
<evidence type="ECO:0000313" key="17">
    <source>
        <dbReference type="Proteomes" id="UP001486808"/>
    </source>
</evidence>
<dbReference type="Gene3D" id="3.55.50.30">
    <property type="match status" value="1"/>
</dbReference>
<accession>A0ABP9ZN15</accession>
<keyword evidence="6 12" id="KW-0812">Transmembrane</keyword>
<dbReference type="Proteomes" id="UP001486808">
    <property type="component" value="Unassembled WGS sequence"/>
</dbReference>
<dbReference type="InterPro" id="IPR000531">
    <property type="entry name" value="Beta-barrel_TonB"/>
</dbReference>
<name>A0ABP9ZN15_9GAMM</name>
<keyword evidence="11 12" id="KW-0998">Cell outer membrane</keyword>
<dbReference type="Gene3D" id="2.170.130.10">
    <property type="entry name" value="TonB-dependent receptor, plug domain"/>
    <property type="match status" value="1"/>
</dbReference>
<evidence type="ECO:0000256" key="3">
    <source>
        <dbReference type="ARBA" id="ARBA00022448"/>
    </source>
</evidence>
<evidence type="ECO:0000256" key="7">
    <source>
        <dbReference type="ARBA" id="ARBA00023004"/>
    </source>
</evidence>
<sequence length="820" mass="89131">MSFPPFQRHRLAVCSATLLLTSALGLAAGPATAADSPQVKHYQIASSALEDALNQFGREAGILLSYDPSLVAGRRAPALRGDFSVAEGLQYLLRGSGLTLVHQGDNNYTLSKAQATGDADGTATLPAMVVSGAAVSSTTEGNNSYTTEVTSSSTGLDLSIRDTPQSVTVVTRQRMDDQNLTSISQVLDQVVGIEANSTSALGSDGISYMSRGFSVENYLVDGVPRPTGIYGFTEETADMIAYDRIEVVRGASGLMSGMGSPAASVNLVRKRTTATPQVQINLQGGAWDMYRGEVDVSGPLLDSGRLRGRLAAAYQENDSFVDREHHEQQALFGVLEADLSDSTLLSAGFEYQDFNNQGASRGGLPLFYSDGSYADLSRSTNSGTDWSDFTRDSLNLFARLEHQLSDRWQLKIQAEHKSGGYDESLGYNYARWIDKQTGAGGTLYMTRWAADQEITAFNASLQGSFDWLGQEHQLLFSAFHADYANEGDNYPGWYNGTMPVSLPNSFEFYETGYWPKPDLSATGGTFGSDVKTTAYAAAMRLNPTNRVHLLLGARVSDWQQDDWTKTAAGAKTTTPVTNENGVVTPYAGLVLDLTEQWSTYASYTAIFEPQNEQDISGNTLQPLEGNNYELGLKGELMDGRLNATLSVFQLQQENLAVSLGPGFVTPNGAQAYRAEAGAESEGFELELAGELAEGWQVAGGFARTTTENSTGDHINRYIPDNTFKLFTTYEWDQLLQGLTVGGNLRWQDEAVAEDAGPNGEDFVQDSLFLVDLLAKYRVNEQLSLALNLNNAFDKTYYSGMQYIGRYGEPRNLVASARWQF</sequence>
<evidence type="ECO:0000256" key="6">
    <source>
        <dbReference type="ARBA" id="ARBA00022692"/>
    </source>
</evidence>
<evidence type="ECO:0000259" key="15">
    <source>
        <dbReference type="SMART" id="SM00965"/>
    </source>
</evidence>
<evidence type="ECO:0000313" key="16">
    <source>
        <dbReference type="EMBL" id="GAA6130848.1"/>
    </source>
</evidence>
<comment type="caution">
    <text evidence="16">The sequence shown here is derived from an EMBL/GenBank/DDBJ whole genome shotgun (WGS) entry which is preliminary data.</text>
</comment>
<protein>
    <submittedName>
        <fullName evidence="16">TonB-dependent siderophore receptor</fullName>
    </submittedName>
</protein>
<dbReference type="InterPro" id="IPR037066">
    <property type="entry name" value="Plug_dom_sf"/>
</dbReference>
<feature type="chain" id="PRO_5045637393" evidence="14">
    <location>
        <begin position="34"/>
        <end position="820"/>
    </location>
</feature>
<reference evidence="16 17" key="1">
    <citation type="submission" date="2024-04" db="EMBL/GenBank/DDBJ databases">
        <title>Draft genome sequence of Halopseudomonas sabulinigri NBRC 116187.</title>
        <authorList>
            <person name="Miyakawa T."/>
            <person name="Kusuya Y."/>
            <person name="Miura T."/>
        </authorList>
    </citation>
    <scope>NUCLEOTIDE SEQUENCE [LARGE SCALE GENOMIC DNA]</scope>
    <source>
        <strain evidence="16 17">4NH20-0042</strain>
    </source>
</reference>
<dbReference type="RefSeq" id="WP_353387256.1">
    <property type="nucleotide sequence ID" value="NZ_BAABWD010000001.1"/>
</dbReference>
<comment type="subcellular location">
    <subcellularLocation>
        <location evidence="1 12">Cell outer membrane</location>
        <topology evidence="1 12">Multi-pass membrane protein</topology>
    </subcellularLocation>
</comment>